<proteinExistence type="predicted"/>
<keyword evidence="2" id="KW-1185">Reference proteome</keyword>
<reference evidence="1" key="1">
    <citation type="submission" date="2019-10" db="EMBL/GenBank/DDBJ databases">
        <authorList>
            <consortium name="DOE Joint Genome Institute"/>
            <person name="Kuo A."/>
            <person name="Miyauchi S."/>
            <person name="Kiss E."/>
            <person name="Drula E."/>
            <person name="Kohler A."/>
            <person name="Sanchez-Garcia M."/>
            <person name="Andreopoulos B."/>
            <person name="Barry K.W."/>
            <person name="Bonito G."/>
            <person name="Buee M."/>
            <person name="Carver A."/>
            <person name="Chen C."/>
            <person name="Cichocki N."/>
            <person name="Clum A."/>
            <person name="Culley D."/>
            <person name="Crous P.W."/>
            <person name="Fauchery L."/>
            <person name="Girlanda M."/>
            <person name="Hayes R."/>
            <person name="Keri Z."/>
            <person name="LaButti K."/>
            <person name="Lipzen A."/>
            <person name="Lombard V."/>
            <person name="Magnuson J."/>
            <person name="Maillard F."/>
            <person name="Morin E."/>
            <person name="Murat C."/>
            <person name="Nolan M."/>
            <person name="Ohm R."/>
            <person name="Pangilinan J."/>
            <person name="Pereira M."/>
            <person name="Perotto S."/>
            <person name="Peter M."/>
            <person name="Riley R."/>
            <person name="Sitrit Y."/>
            <person name="Stielow B."/>
            <person name="Szollosi G."/>
            <person name="Zifcakova L."/>
            <person name="Stursova M."/>
            <person name="Spatafora J.W."/>
            <person name="Tedersoo L."/>
            <person name="Vaario L.-M."/>
            <person name="Yamada A."/>
            <person name="Yan M."/>
            <person name="Wang P."/>
            <person name="Xu J."/>
            <person name="Bruns T."/>
            <person name="Baldrian P."/>
            <person name="Vilgalys R."/>
            <person name="Henrissat B."/>
            <person name="Grigoriev I.V."/>
            <person name="Hibbett D."/>
            <person name="Nagy L.G."/>
            <person name="Martin F.M."/>
        </authorList>
    </citation>
    <scope>NUCLEOTIDE SEQUENCE</scope>
    <source>
        <strain evidence="1">BED1</strain>
    </source>
</reference>
<dbReference type="SUPFAM" id="SSF52540">
    <property type="entry name" value="P-loop containing nucleoside triphosphate hydrolases"/>
    <property type="match status" value="1"/>
</dbReference>
<organism evidence="1 2">
    <name type="scientific">Boletus edulis BED1</name>
    <dbReference type="NCBI Taxonomy" id="1328754"/>
    <lineage>
        <taxon>Eukaryota</taxon>
        <taxon>Fungi</taxon>
        <taxon>Dikarya</taxon>
        <taxon>Basidiomycota</taxon>
        <taxon>Agaricomycotina</taxon>
        <taxon>Agaricomycetes</taxon>
        <taxon>Agaricomycetidae</taxon>
        <taxon>Boletales</taxon>
        <taxon>Boletineae</taxon>
        <taxon>Boletaceae</taxon>
        <taxon>Boletoideae</taxon>
        <taxon>Boletus</taxon>
    </lineage>
</organism>
<reference evidence="1" key="2">
    <citation type="journal article" date="2020" name="Nat. Commun.">
        <title>Large-scale genome sequencing of mycorrhizal fungi provides insights into the early evolution of symbiotic traits.</title>
        <authorList>
            <person name="Miyauchi S."/>
            <person name="Kiss E."/>
            <person name="Kuo A."/>
            <person name="Drula E."/>
            <person name="Kohler A."/>
            <person name="Sanchez-Garcia M."/>
            <person name="Morin E."/>
            <person name="Andreopoulos B."/>
            <person name="Barry K.W."/>
            <person name="Bonito G."/>
            <person name="Buee M."/>
            <person name="Carver A."/>
            <person name="Chen C."/>
            <person name="Cichocki N."/>
            <person name="Clum A."/>
            <person name="Culley D."/>
            <person name="Crous P.W."/>
            <person name="Fauchery L."/>
            <person name="Girlanda M."/>
            <person name="Hayes R.D."/>
            <person name="Keri Z."/>
            <person name="LaButti K."/>
            <person name="Lipzen A."/>
            <person name="Lombard V."/>
            <person name="Magnuson J."/>
            <person name="Maillard F."/>
            <person name="Murat C."/>
            <person name="Nolan M."/>
            <person name="Ohm R.A."/>
            <person name="Pangilinan J."/>
            <person name="Pereira M.F."/>
            <person name="Perotto S."/>
            <person name="Peter M."/>
            <person name="Pfister S."/>
            <person name="Riley R."/>
            <person name="Sitrit Y."/>
            <person name="Stielow J.B."/>
            <person name="Szollosi G."/>
            <person name="Zifcakova L."/>
            <person name="Stursova M."/>
            <person name="Spatafora J.W."/>
            <person name="Tedersoo L."/>
            <person name="Vaario L.M."/>
            <person name="Yamada A."/>
            <person name="Yan M."/>
            <person name="Wang P."/>
            <person name="Xu J."/>
            <person name="Bruns T."/>
            <person name="Baldrian P."/>
            <person name="Vilgalys R."/>
            <person name="Dunand C."/>
            <person name="Henrissat B."/>
            <person name="Grigoriev I.V."/>
            <person name="Hibbett D."/>
            <person name="Nagy L.G."/>
            <person name="Martin F.M."/>
        </authorList>
    </citation>
    <scope>NUCLEOTIDE SEQUENCE</scope>
    <source>
        <strain evidence="1">BED1</strain>
    </source>
</reference>
<gene>
    <name evidence="1" type="ORF">L210DRAFT_964439</name>
</gene>
<comment type="caution">
    <text evidence="1">The sequence shown here is derived from an EMBL/GenBank/DDBJ whole genome shotgun (WGS) entry which is preliminary data.</text>
</comment>
<dbReference type="AlphaFoldDB" id="A0AAD4C9C2"/>
<protein>
    <recommendedName>
        <fullName evidence="3">UvrD-like helicase C-terminal domain-containing protein</fullName>
    </recommendedName>
</protein>
<sequence length="131" mass="15276">MYHFNTDQYLWLEEGVLPLVPMERKFNIIRAGKEKKTITRQQLPLTAAYAFTDYRSQGQTIENVIVDIGHPPTGELTPFNAYVALSQSRGRETIRLLRASDAKLFTTHPSEHLRKEDERLDALDKLTMEWW</sequence>
<dbReference type="InterPro" id="IPR027417">
    <property type="entry name" value="P-loop_NTPase"/>
</dbReference>
<evidence type="ECO:0008006" key="3">
    <source>
        <dbReference type="Google" id="ProtNLM"/>
    </source>
</evidence>
<accession>A0AAD4C9C2</accession>
<dbReference type="Proteomes" id="UP001194468">
    <property type="component" value="Unassembled WGS sequence"/>
</dbReference>
<dbReference type="EMBL" id="WHUW01000001">
    <property type="protein sequence ID" value="KAF8452765.1"/>
    <property type="molecule type" value="Genomic_DNA"/>
</dbReference>
<evidence type="ECO:0000313" key="1">
    <source>
        <dbReference type="EMBL" id="KAF8452765.1"/>
    </source>
</evidence>
<evidence type="ECO:0000313" key="2">
    <source>
        <dbReference type="Proteomes" id="UP001194468"/>
    </source>
</evidence>
<name>A0AAD4C9C2_BOLED</name>